<gene>
    <name evidence="1" type="ORF">DPMN_094119</name>
</gene>
<evidence type="ECO:0000313" key="2">
    <source>
        <dbReference type="Proteomes" id="UP000828390"/>
    </source>
</evidence>
<accession>A0A9D4L6U9</accession>
<comment type="caution">
    <text evidence="1">The sequence shown here is derived from an EMBL/GenBank/DDBJ whole genome shotgun (WGS) entry which is preliminary data.</text>
</comment>
<proteinExistence type="predicted"/>
<name>A0A9D4L6U9_DREPO</name>
<evidence type="ECO:0000313" key="1">
    <source>
        <dbReference type="EMBL" id="KAH3851637.1"/>
    </source>
</evidence>
<reference evidence="1" key="1">
    <citation type="journal article" date="2019" name="bioRxiv">
        <title>The Genome of the Zebra Mussel, Dreissena polymorpha: A Resource for Invasive Species Research.</title>
        <authorList>
            <person name="McCartney M.A."/>
            <person name="Auch B."/>
            <person name="Kono T."/>
            <person name="Mallez S."/>
            <person name="Zhang Y."/>
            <person name="Obille A."/>
            <person name="Becker A."/>
            <person name="Abrahante J.E."/>
            <person name="Garbe J."/>
            <person name="Badalamenti J.P."/>
            <person name="Herman A."/>
            <person name="Mangelson H."/>
            <person name="Liachko I."/>
            <person name="Sullivan S."/>
            <person name="Sone E.D."/>
            <person name="Koren S."/>
            <person name="Silverstein K.A.T."/>
            <person name="Beckman K.B."/>
            <person name="Gohl D.M."/>
        </authorList>
    </citation>
    <scope>NUCLEOTIDE SEQUENCE</scope>
    <source>
        <strain evidence="1">Duluth1</strain>
        <tissue evidence="1">Whole animal</tissue>
    </source>
</reference>
<reference evidence="1" key="2">
    <citation type="submission" date="2020-11" db="EMBL/GenBank/DDBJ databases">
        <authorList>
            <person name="McCartney M.A."/>
            <person name="Auch B."/>
            <person name="Kono T."/>
            <person name="Mallez S."/>
            <person name="Becker A."/>
            <person name="Gohl D.M."/>
            <person name="Silverstein K.A.T."/>
            <person name="Koren S."/>
            <person name="Bechman K.B."/>
            <person name="Herman A."/>
            <person name="Abrahante J.E."/>
            <person name="Garbe J."/>
        </authorList>
    </citation>
    <scope>NUCLEOTIDE SEQUENCE</scope>
    <source>
        <strain evidence="1">Duluth1</strain>
        <tissue evidence="1">Whole animal</tissue>
    </source>
</reference>
<protein>
    <recommendedName>
        <fullName evidence="3">Reverse transcriptase domain-containing protein</fullName>
    </recommendedName>
</protein>
<dbReference type="EMBL" id="JAIWYP010000003">
    <property type="protein sequence ID" value="KAH3851637.1"/>
    <property type="molecule type" value="Genomic_DNA"/>
</dbReference>
<dbReference type="AlphaFoldDB" id="A0A9D4L6U9"/>
<sequence length="78" mass="8947">MSGSSPLNAAFMLEEYYRECTDLKTSAHEVFLDAKSAFDVVDHFQLLRRLYHAGINDGHWLLLKSLHENSSSVVKYRS</sequence>
<evidence type="ECO:0008006" key="3">
    <source>
        <dbReference type="Google" id="ProtNLM"/>
    </source>
</evidence>
<keyword evidence="2" id="KW-1185">Reference proteome</keyword>
<organism evidence="1 2">
    <name type="scientific">Dreissena polymorpha</name>
    <name type="common">Zebra mussel</name>
    <name type="synonym">Mytilus polymorpha</name>
    <dbReference type="NCBI Taxonomy" id="45954"/>
    <lineage>
        <taxon>Eukaryota</taxon>
        <taxon>Metazoa</taxon>
        <taxon>Spiralia</taxon>
        <taxon>Lophotrochozoa</taxon>
        <taxon>Mollusca</taxon>
        <taxon>Bivalvia</taxon>
        <taxon>Autobranchia</taxon>
        <taxon>Heteroconchia</taxon>
        <taxon>Euheterodonta</taxon>
        <taxon>Imparidentia</taxon>
        <taxon>Neoheterodontei</taxon>
        <taxon>Myida</taxon>
        <taxon>Dreissenoidea</taxon>
        <taxon>Dreissenidae</taxon>
        <taxon>Dreissena</taxon>
    </lineage>
</organism>
<dbReference type="Proteomes" id="UP000828390">
    <property type="component" value="Unassembled WGS sequence"/>
</dbReference>